<accession>A0ABU5UT05</accession>
<reference evidence="1 2" key="1">
    <citation type="submission" date="2023-12" db="EMBL/GenBank/DDBJ databases">
        <title>Baltic Sea Cyanobacteria.</title>
        <authorList>
            <person name="Delbaje E."/>
            <person name="Fewer D.P."/>
            <person name="Shishido T.K."/>
        </authorList>
    </citation>
    <scope>NUCLEOTIDE SEQUENCE [LARGE SCALE GENOMIC DNA]</scope>
    <source>
        <strain evidence="1 2">UHCC 0060</strain>
    </source>
</reference>
<dbReference type="EMBL" id="JAYGHK010000048">
    <property type="protein sequence ID" value="MEA5609381.1"/>
    <property type="molecule type" value="Genomic_DNA"/>
</dbReference>
<sequence length="44" mass="5171">MCLFITIYVKGVTVRHDQAQESSQKLQRLWSYRKFGFMSAADDD</sequence>
<gene>
    <name evidence="1" type="ORF">VB695_15130</name>
</gene>
<dbReference type="Proteomes" id="UP001303285">
    <property type="component" value="Unassembled WGS sequence"/>
</dbReference>
<organism evidence="1 2">
    <name type="scientific">Nodularia spumigena UHCC 0060</name>
    <dbReference type="NCBI Taxonomy" id="3110300"/>
    <lineage>
        <taxon>Bacteria</taxon>
        <taxon>Bacillati</taxon>
        <taxon>Cyanobacteriota</taxon>
        <taxon>Cyanophyceae</taxon>
        <taxon>Nostocales</taxon>
        <taxon>Nodulariaceae</taxon>
        <taxon>Nodularia</taxon>
    </lineage>
</organism>
<comment type="caution">
    <text evidence="1">The sequence shown here is derived from an EMBL/GenBank/DDBJ whole genome shotgun (WGS) entry which is preliminary data.</text>
</comment>
<proteinExistence type="predicted"/>
<protein>
    <submittedName>
        <fullName evidence="1">Uncharacterized protein</fullName>
    </submittedName>
</protein>
<keyword evidence="2" id="KW-1185">Reference proteome</keyword>
<evidence type="ECO:0000313" key="1">
    <source>
        <dbReference type="EMBL" id="MEA5609381.1"/>
    </source>
</evidence>
<evidence type="ECO:0000313" key="2">
    <source>
        <dbReference type="Proteomes" id="UP001303285"/>
    </source>
</evidence>
<name>A0ABU5UT05_NODSP</name>